<dbReference type="EMBL" id="ML986520">
    <property type="protein sequence ID" value="KAF2272509.1"/>
    <property type="molecule type" value="Genomic_DNA"/>
</dbReference>
<dbReference type="AlphaFoldDB" id="A0A6A6JBD5"/>
<dbReference type="Proteomes" id="UP000800097">
    <property type="component" value="Unassembled WGS sequence"/>
</dbReference>
<accession>A0A6A6JBD5</accession>
<gene>
    <name evidence="1" type="ORF">EI97DRAFT_207856</name>
</gene>
<sequence length="149" mass="16964">MRIEPREVIETGGIVGSVTCSTRLLVEASPLSNRKDFRQNLRGVSRIQLSAGMQTKNRPDAKYVSTMVGTRYGDTWQPCESTNNGDCFQERFQTCSAFTREYSLWTVDYVQASMRPLSLVRSKPSRWRREGGRVTWLNDQGLIEFAANC</sequence>
<protein>
    <submittedName>
        <fullName evidence="1">Uncharacterized protein</fullName>
    </submittedName>
</protein>
<evidence type="ECO:0000313" key="2">
    <source>
        <dbReference type="Proteomes" id="UP000800097"/>
    </source>
</evidence>
<proteinExistence type="predicted"/>
<keyword evidence="2" id="KW-1185">Reference proteome</keyword>
<dbReference type="RefSeq" id="XP_033650048.1">
    <property type="nucleotide sequence ID" value="XM_033793741.1"/>
</dbReference>
<dbReference type="GeneID" id="54546916"/>
<evidence type="ECO:0000313" key="1">
    <source>
        <dbReference type="EMBL" id="KAF2272509.1"/>
    </source>
</evidence>
<reference evidence="1" key="1">
    <citation type="journal article" date="2020" name="Stud. Mycol.">
        <title>101 Dothideomycetes genomes: a test case for predicting lifestyles and emergence of pathogens.</title>
        <authorList>
            <person name="Haridas S."/>
            <person name="Albert R."/>
            <person name="Binder M."/>
            <person name="Bloem J."/>
            <person name="Labutti K."/>
            <person name="Salamov A."/>
            <person name="Andreopoulos B."/>
            <person name="Baker S."/>
            <person name="Barry K."/>
            <person name="Bills G."/>
            <person name="Bluhm B."/>
            <person name="Cannon C."/>
            <person name="Castanera R."/>
            <person name="Culley D."/>
            <person name="Daum C."/>
            <person name="Ezra D."/>
            <person name="Gonzalez J."/>
            <person name="Henrissat B."/>
            <person name="Kuo A."/>
            <person name="Liang C."/>
            <person name="Lipzen A."/>
            <person name="Lutzoni F."/>
            <person name="Magnuson J."/>
            <person name="Mondo S."/>
            <person name="Nolan M."/>
            <person name="Ohm R."/>
            <person name="Pangilinan J."/>
            <person name="Park H.-J."/>
            <person name="Ramirez L."/>
            <person name="Alfaro M."/>
            <person name="Sun H."/>
            <person name="Tritt A."/>
            <person name="Yoshinaga Y."/>
            <person name="Zwiers L.-H."/>
            <person name="Turgeon B."/>
            <person name="Goodwin S."/>
            <person name="Spatafora J."/>
            <person name="Crous P."/>
            <person name="Grigoriev I."/>
        </authorList>
    </citation>
    <scope>NUCLEOTIDE SEQUENCE</scope>
    <source>
        <strain evidence="1">CBS 379.55</strain>
    </source>
</reference>
<name>A0A6A6JBD5_WESOR</name>
<organism evidence="1 2">
    <name type="scientific">Westerdykella ornata</name>
    <dbReference type="NCBI Taxonomy" id="318751"/>
    <lineage>
        <taxon>Eukaryota</taxon>
        <taxon>Fungi</taxon>
        <taxon>Dikarya</taxon>
        <taxon>Ascomycota</taxon>
        <taxon>Pezizomycotina</taxon>
        <taxon>Dothideomycetes</taxon>
        <taxon>Pleosporomycetidae</taxon>
        <taxon>Pleosporales</taxon>
        <taxon>Sporormiaceae</taxon>
        <taxon>Westerdykella</taxon>
    </lineage>
</organism>